<dbReference type="EMBL" id="JACHBK010000010">
    <property type="protein sequence ID" value="MBB5537687.1"/>
    <property type="molecule type" value="Genomic_DNA"/>
</dbReference>
<keyword evidence="4" id="KW-1185">Reference proteome</keyword>
<comment type="caution">
    <text evidence="3">The sequence shown here is derived from an EMBL/GenBank/DDBJ whole genome shotgun (WGS) entry which is preliminary data.</text>
</comment>
<evidence type="ECO:0000313" key="3">
    <source>
        <dbReference type="EMBL" id="MBB5537687.1"/>
    </source>
</evidence>
<gene>
    <name evidence="3" type="ORF">GGD55_004407</name>
</gene>
<accession>A0A7W8UFN1</accession>
<dbReference type="Proteomes" id="UP000585507">
    <property type="component" value="Unassembled WGS sequence"/>
</dbReference>
<feature type="domain" description="GSCFA" evidence="2">
    <location>
        <begin position="61"/>
        <end position="297"/>
    </location>
</feature>
<dbReference type="RefSeq" id="WP_018325820.1">
    <property type="nucleotide sequence ID" value="NZ_JACHBK010000010.1"/>
</dbReference>
<keyword evidence="1" id="KW-0175">Coiled coil</keyword>
<evidence type="ECO:0000313" key="4">
    <source>
        <dbReference type="Proteomes" id="UP000585507"/>
    </source>
</evidence>
<protein>
    <recommendedName>
        <fullName evidence="2">GSCFA domain-containing protein</fullName>
    </recommendedName>
</protein>
<dbReference type="Pfam" id="PF08885">
    <property type="entry name" value="GSCFA"/>
    <property type="match status" value="1"/>
</dbReference>
<feature type="coiled-coil region" evidence="1">
    <location>
        <begin position="341"/>
        <end position="383"/>
    </location>
</feature>
<dbReference type="InterPro" id="IPR014982">
    <property type="entry name" value="GSCFA"/>
</dbReference>
<name>A0A7W8UFN1_9HYPH</name>
<proteinExistence type="predicted"/>
<reference evidence="3 4" key="1">
    <citation type="submission" date="2020-08" db="EMBL/GenBank/DDBJ databases">
        <title>Genomic Encyclopedia of Type Strains, Phase IV (KMG-V): Genome sequencing to study the core and pangenomes of soil and plant-associated prokaryotes.</title>
        <authorList>
            <person name="Whitman W."/>
        </authorList>
    </citation>
    <scope>NUCLEOTIDE SEQUENCE [LARGE SCALE GENOMIC DNA]</scope>
    <source>
        <strain evidence="3 4">SEMIA 4084</strain>
    </source>
</reference>
<evidence type="ECO:0000259" key="2">
    <source>
        <dbReference type="Pfam" id="PF08885"/>
    </source>
</evidence>
<dbReference type="AlphaFoldDB" id="A0A7W8UFN1"/>
<evidence type="ECO:0000256" key="1">
    <source>
        <dbReference type="SAM" id="Coils"/>
    </source>
</evidence>
<sequence>MSTFAFEQDGETRRTSRSFYRGANTNFHPTDASLSKPNAVDEYVMKGWKPAEKFVTKTTPIVAFGSCFATNISTYLHDRGYNVLNKRDNKAYVTKMGDGMVNTFAILQQFEWAWLNKHPTADVWQGKKGEDYAYDESIRLETKELFDQAELFIITLGLSELWYDEPTGEVFWRAVPADSYDPHRHKFRAASHAETLANLRSIYGLIRRFRPNAKVLFSVSPIPLTATFRAVSCMTADAVSKATLRSALDEFLTTHQDEGKLFYFPSYEAVTRIYRNQWGDDRRHVRSDVLTFNMKMFEHYYCAPGITESEMIDAYNHAWEMDLRKGETMRNRDAVSYAEHRAIKKEAKINARLEARRLEREQIFVERRRLKELEKAAANENRRKNLKTVGTRALKLVVGIAALDSAINWAAFAFASF</sequence>
<organism evidence="3 4">
    <name type="scientific">Rhizobium giardinii</name>
    <dbReference type="NCBI Taxonomy" id="56731"/>
    <lineage>
        <taxon>Bacteria</taxon>
        <taxon>Pseudomonadati</taxon>
        <taxon>Pseudomonadota</taxon>
        <taxon>Alphaproteobacteria</taxon>
        <taxon>Hyphomicrobiales</taxon>
        <taxon>Rhizobiaceae</taxon>
        <taxon>Rhizobium/Agrobacterium group</taxon>
        <taxon>Rhizobium</taxon>
    </lineage>
</organism>